<evidence type="ECO:0000256" key="5">
    <source>
        <dbReference type="ARBA" id="ARBA00023136"/>
    </source>
</evidence>
<dbReference type="RefSeq" id="XP_025042572.1">
    <property type="nucleotide sequence ID" value="XM_025186787.1"/>
</dbReference>
<proteinExistence type="predicted"/>
<keyword evidence="6" id="KW-1015">Disulfide bond</keyword>
<evidence type="ECO:0000256" key="10">
    <source>
        <dbReference type="ARBA" id="ARBA00031590"/>
    </source>
</evidence>
<dbReference type="SMART" id="SM00134">
    <property type="entry name" value="LU"/>
    <property type="match status" value="1"/>
</dbReference>
<reference evidence="16" key="2">
    <citation type="journal article" date="2013" name="Nat. Genet.">
        <title>The draft genomes of soft-shell turtle and green sea turtle yield insights into the development and evolution of the turtle-specific body plan.</title>
        <authorList>
            <person name="Wang Z."/>
            <person name="Pascual-Anaya J."/>
            <person name="Zadissa A."/>
            <person name="Li W."/>
            <person name="Niimura Y."/>
            <person name="Huang Z."/>
            <person name="Li C."/>
            <person name="White S."/>
            <person name="Xiong Z."/>
            <person name="Fang D."/>
            <person name="Wang B."/>
            <person name="Ming Y."/>
            <person name="Chen Y."/>
            <person name="Zheng Y."/>
            <person name="Kuraku S."/>
            <person name="Pignatelli M."/>
            <person name="Herrero J."/>
            <person name="Beal K."/>
            <person name="Nozawa M."/>
            <person name="Li Q."/>
            <person name="Wang J."/>
            <person name="Zhang H."/>
            <person name="Yu L."/>
            <person name="Shigenobu S."/>
            <person name="Wang J."/>
            <person name="Liu J."/>
            <person name="Flicek P."/>
            <person name="Searle S."/>
            <person name="Wang J."/>
            <person name="Kuratani S."/>
            <person name="Yin Y."/>
            <person name="Aken B."/>
            <person name="Zhang G."/>
            <person name="Irie N."/>
        </authorList>
    </citation>
    <scope>NUCLEOTIDE SEQUENCE [LARGE SCALE GENOMIC DNA]</scope>
    <source>
        <strain evidence="16">Daiwa-1</strain>
    </source>
</reference>
<dbReference type="RefSeq" id="XP_006127368.1">
    <property type="nucleotide sequence ID" value="XM_006127306.3"/>
</dbReference>
<evidence type="ECO:0000256" key="7">
    <source>
        <dbReference type="ARBA" id="ARBA00023180"/>
    </source>
</evidence>
<evidence type="ECO:0000256" key="9">
    <source>
        <dbReference type="ARBA" id="ARBA00029920"/>
    </source>
</evidence>
<keyword evidence="4 13" id="KW-0732">Signal</keyword>
<evidence type="ECO:0000256" key="3">
    <source>
        <dbReference type="ARBA" id="ARBA00022622"/>
    </source>
</evidence>
<organism evidence="15 16">
    <name type="scientific">Pelodiscus sinensis</name>
    <name type="common">Chinese softshell turtle</name>
    <name type="synonym">Trionyx sinensis</name>
    <dbReference type="NCBI Taxonomy" id="13735"/>
    <lineage>
        <taxon>Eukaryota</taxon>
        <taxon>Metazoa</taxon>
        <taxon>Chordata</taxon>
        <taxon>Craniata</taxon>
        <taxon>Vertebrata</taxon>
        <taxon>Euteleostomi</taxon>
        <taxon>Archelosauria</taxon>
        <taxon>Testudinata</taxon>
        <taxon>Testudines</taxon>
        <taxon>Cryptodira</taxon>
        <taxon>Trionychia</taxon>
        <taxon>Trionychidae</taxon>
        <taxon>Pelodiscus</taxon>
    </lineage>
</organism>
<dbReference type="AlphaFoldDB" id="K7FHG9"/>
<evidence type="ECO:0000313" key="16">
    <source>
        <dbReference type="Proteomes" id="UP000007267"/>
    </source>
</evidence>
<dbReference type="RefSeq" id="XP_014431104.1">
    <property type="nucleotide sequence ID" value="XM_014575618.2"/>
</dbReference>
<reference evidence="15" key="3">
    <citation type="submission" date="2025-08" db="UniProtKB">
        <authorList>
            <consortium name="Ensembl"/>
        </authorList>
    </citation>
    <scope>IDENTIFICATION</scope>
</reference>
<dbReference type="InterPro" id="IPR056949">
    <property type="entry name" value="CD59"/>
</dbReference>
<dbReference type="GO" id="GO:0098552">
    <property type="term" value="C:side of membrane"/>
    <property type="evidence" value="ECO:0007669"/>
    <property type="project" value="UniProtKB-KW"/>
</dbReference>
<dbReference type="eggNOG" id="ENOG502SA4P">
    <property type="taxonomic scope" value="Eukaryota"/>
</dbReference>
<keyword evidence="16" id="KW-1185">Reference proteome</keyword>
<reference evidence="15" key="4">
    <citation type="submission" date="2025-09" db="UniProtKB">
        <authorList>
            <consortium name="Ensembl"/>
        </authorList>
    </citation>
    <scope>IDENTIFICATION</scope>
</reference>
<evidence type="ECO:0000256" key="13">
    <source>
        <dbReference type="SAM" id="SignalP"/>
    </source>
</evidence>
<feature type="transmembrane region" description="Helical" evidence="12">
    <location>
        <begin position="100"/>
        <end position="121"/>
    </location>
</feature>
<evidence type="ECO:0000256" key="2">
    <source>
        <dbReference type="ARBA" id="ARBA00011481"/>
    </source>
</evidence>
<reference evidence="16" key="1">
    <citation type="submission" date="2011-10" db="EMBL/GenBank/DDBJ databases">
        <authorList>
            <consortium name="Soft-shell Turtle Genome Consortium"/>
        </authorList>
    </citation>
    <scope>NUCLEOTIDE SEQUENCE [LARGE SCALE GENOMIC DNA]</scope>
    <source>
        <strain evidence="16">Daiwa-1</strain>
    </source>
</reference>
<dbReference type="OMA" id="CEYSRLA"/>
<feature type="domain" description="UPAR/Ly6" evidence="14">
    <location>
        <begin position="27"/>
        <end position="104"/>
    </location>
</feature>
<dbReference type="Proteomes" id="UP000007267">
    <property type="component" value="Unassembled WGS sequence"/>
</dbReference>
<dbReference type="InterPro" id="IPR016054">
    <property type="entry name" value="LY6_UPA_recep-like"/>
</dbReference>
<accession>K7FHG9</accession>
<dbReference type="Gene3D" id="2.10.60.10">
    <property type="entry name" value="CD59"/>
    <property type="match status" value="1"/>
</dbReference>
<feature type="signal peptide" evidence="13">
    <location>
        <begin position="1"/>
        <end position="23"/>
    </location>
</feature>
<dbReference type="OrthoDB" id="10011411at2759"/>
<dbReference type="STRING" id="13735.ENSPSIP00000007479"/>
<comment type="subunit">
    <text evidence="2">Interacts with T-cell surface antigen CD2.</text>
</comment>
<comment type="subcellular location">
    <subcellularLocation>
        <location evidence="1">Membrane</location>
        <topology evidence="1">Lipid-anchor</topology>
        <topology evidence="1">GPI-anchor</topology>
    </subcellularLocation>
</comment>
<dbReference type="GeneID" id="102451362"/>
<keyword evidence="3" id="KW-0336">GPI-anchor</keyword>
<keyword evidence="12" id="KW-0812">Transmembrane</keyword>
<evidence type="ECO:0000313" key="15">
    <source>
        <dbReference type="Ensembl" id="ENSPSIP00000007479.1"/>
    </source>
</evidence>
<sequence length="122" mass="13825">MNGSKMNCVLLTVFFILALFCSSGYMLDCYNCSLTVGPCKTNITCASGLDSCLWLKVGERTLHDCYKYSKCNIHAIEEDYKTSNFNFKCCQKNLCNISPIMMISEAVFSITLMITMIWILCF</sequence>
<dbReference type="InterPro" id="IPR045860">
    <property type="entry name" value="Snake_toxin-like_sf"/>
</dbReference>
<dbReference type="HOGENOM" id="CLU_147732_1_0_1"/>
<keyword evidence="5 12" id="KW-0472">Membrane</keyword>
<name>K7FHG9_PELSI</name>
<dbReference type="Pfam" id="PF25152">
    <property type="entry name" value="CD59"/>
    <property type="match status" value="1"/>
</dbReference>
<evidence type="ECO:0000256" key="1">
    <source>
        <dbReference type="ARBA" id="ARBA00004589"/>
    </source>
</evidence>
<evidence type="ECO:0000256" key="11">
    <source>
        <dbReference type="ARBA" id="ARBA00031867"/>
    </source>
</evidence>
<keyword evidence="7" id="KW-0325">Glycoprotein</keyword>
<evidence type="ECO:0000256" key="6">
    <source>
        <dbReference type="ARBA" id="ARBA00023157"/>
    </source>
</evidence>
<dbReference type="GeneTree" id="ENSGT00390000016309"/>
<keyword evidence="12" id="KW-1133">Transmembrane helix</keyword>
<evidence type="ECO:0000256" key="8">
    <source>
        <dbReference type="ARBA" id="ARBA00023288"/>
    </source>
</evidence>
<dbReference type="EMBL" id="AGCU01114957">
    <property type="status" value="NOT_ANNOTATED_CDS"/>
    <property type="molecule type" value="Genomic_DNA"/>
</dbReference>
<feature type="chain" id="PRO_5003901816" description="MAC-inhibitory protein" evidence="13">
    <location>
        <begin position="24"/>
        <end position="122"/>
    </location>
</feature>
<protein>
    <recommendedName>
        <fullName evidence="10">MAC-inhibitory protein</fullName>
    </recommendedName>
    <alternativeName>
        <fullName evidence="11">Membrane attack complex inhibition factor</fullName>
    </alternativeName>
    <alternativeName>
        <fullName evidence="9">Protectin</fullName>
    </alternativeName>
</protein>
<evidence type="ECO:0000256" key="12">
    <source>
        <dbReference type="SAM" id="Phobius"/>
    </source>
</evidence>
<dbReference type="GO" id="GO:0030154">
    <property type="term" value="P:cell differentiation"/>
    <property type="evidence" value="ECO:0007669"/>
    <property type="project" value="UniProtKB-ARBA"/>
</dbReference>
<dbReference type="KEGG" id="pss:102451362"/>
<dbReference type="CDD" id="cd23554">
    <property type="entry name" value="TFP_LU_ECD_CD59"/>
    <property type="match status" value="1"/>
</dbReference>
<dbReference type="Ensembl" id="ENSPSIT00000007520.1">
    <property type="protein sequence ID" value="ENSPSIP00000007479.1"/>
    <property type="gene ID" value="ENSPSIG00000006888.1"/>
</dbReference>
<evidence type="ECO:0000259" key="14">
    <source>
        <dbReference type="SMART" id="SM00134"/>
    </source>
</evidence>
<dbReference type="RefSeq" id="XP_025042573.1">
    <property type="nucleotide sequence ID" value="XM_025186788.1"/>
</dbReference>
<dbReference type="SUPFAM" id="SSF57302">
    <property type="entry name" value="Snake toxin-like"/>
    <property type="match status" value="1"/>
</dbReference>
<evidence type="ECO:0000256" key="4">
    <source>
        <dbReference type="ARBA" id="ARBA00022729"/>
    </source>
</evidence>
<keyword evidence="8" id="KW-0449">Lipoprotein</keyword>